<gene>
    <name evidence="1" type="ORF">BP00DRAFT_451699</name>
</gene>
<dbReference type="AlphaFoldDB" id="A0A2V5IZ66"/>
<protein>
    <submittedName>
        <fullName evidence="1">Uncharacterized protein</fullName>
    </submittedName>
</protein>
<proteinExistence type="predicted"/>
<evidence type="ECO:0000313" key="2">
    <source>
        <dbReference type="Proteomes" id="UP000248817"/>
    </source>
</evidence>
<evidence type="ECO:0000313" key="1">
    <source>
        <dbReference type="EMBL" id="PYI25846.1"/>
    </source>
</evidence>
<reference evidence="1 2" key="1">
    <citation type="submission" date="2018-02" db="EMBL/GenBank/DDBJ databases">
        <title>The genomes of Aspergillus section Nigri reveals drivers in fungal speciation.</title>
        <authorList>
            <consortium name="DOE Joint Genome Institute"/>
            <person name="Vesth T.C."/>
            <person name="Nybo J."/>
            <person name="Theobald S."/>
            <person name="Brandl J."/>
            <person name="Frisvad J.C."/>
            <person name="Nielsen K.F."/>
            <person name="Lyhne E.K."/>
            <person name="Kogle M.E."/>
            <person name="Kuo A."/>
            <person name="Riley R."/>
            <person name="Clum A."/>
            <person name="Nolan M."/>
            <person name="Lipzen A."/>
            <person name="Salamov A."/>
            <person name="Henrissat B."/>
            <person name="Wiebenga A."/>
            <person name="De vries R.P."/>
            <person name="Grigoriev I.V."/>
            <person name="Mortensen U.H."/>
            <person name="Andersen M.R."/>
            <person name="Baker S.E."/>
        </authorList>
    </citation>
    <scope>NUCLEOTIDE SEQUENCE [LARGE SCALE GENOMIC DNA]</scope>
    <source>
        <strain evidence="1 2">CBS 114.80</strain>
    </source>
</reference>
<dbReference type="Proteomes" id="UP000248817">
    <property type="component" value="Unassembled WGS sequence"/>
</dbReference>
<dbReference type="EMBL" id="KZ825622">
    <property type="protein sequence ID" value="PYI25846.1"/>
    <property type="molecule type" value="Genomic_DNA"/>
</dbReference>
<name>A0A2V5IZ66_9EURO</name>
<accession>A0A2V5IZ66</accession>
<organism evidence="1 2">
    <name type="scientific">Aspergillus indologenus CBS 114.80</name>
    <dbReference type="NCBI Taxonomy" id="1450541"/>
    <lineage>
        <taxon>Eukaryota</taxon>
        <taxon>Fungi</taxon>
        <taxon>Dikarya</taxon>
        <taxon>Ascomycota</taxon>
        <taxon>Pezizomycotina</taxon>
        <taxon>Eurotiomycetes</taxon>
        <taxon>Eurotiomycetidae</taxon>
        <taxon>Eurotiales</taxon>
        <taxon>Aspergillaceae</taxon>
        <taxon>Aspergillus</taxon>
        <taxon>Aspergillus subgen. Circumdati</taxon>
    </lineage>
</organism>
<sequence length="292" mass="33089">MCDPANDFIWTNRILVWVADLLLFCFGDNHRWSAEERLQRWSTLKTAEEGWKEAKPAPYKPIPYHDREPTVGKHFPEIWHMNSCQVAGAQHIELGRILLAVSVPRRAPRLGPGALSRDKAPVQELQDCTRRLCGLAVSNPPCPAAIVTAMVGISVCGEYFTDPGEQSAMIRLLEELEWGHAWPTASTINALQTAWGSSTGGNRHCFPRLLAYLFILPLVRYFHDLKGLRKYPVFSPPSGFTDLRHIYLSACGYRSKELYEAHRRAPISKRRHLPLRPPIVLLLIQSDPCCRC</sequence>
<keyword evidence="2" id="KW-1185">Reference proteome</keyword>